<dbReference type="Proteomes" id="UP000315037">
    <property type="component" value="Unassembled WGS sequence"/>
</dbReference>
<feature type="binding site" evidence="10">
    <location>
        <position position="237"/>
    </location>
    <ligand>
        <name>Mg(2+)</name>
        <dbReference type="ChEBI" id="CHEBI:18420"/>
    </ligand>
</feature>
<dbReference type="GO" id="GO:0019682">
    <property type="term" value="P:glyceraldehyde-3-phosphate metabolic process"/>
    <property type="evidence" value="ECO:0007669"/>
    <property type="project" value="UniProtKB-ARBA"/>
</dbReference>
<accession>A0A506US00</accession>
<dbReference type="Pfam" id="PF13292">
    <property type="entry name" value="DXP_synthase_N"/>
    <property type="match status" value="1"/>
</dbReference>
<dbReference type="EMBL" id="SORZ01000001">
    <property type="protein sequence ID" value="TPW35863.1"/>
    <property type="molecule type" value="Genomic_DNA"/>
</dbReference>
<gene>
    <name evidence="10" type="primary">dxs</name>
    <name evidence="13" type="ORF">E3202_02755</name>
</gene>
<dbReference type="Pfam" id="PF02780">
    <property type="entry name" value="Transketolase_C"/>
    <property type="match status" value="1"/>
</dbReference>
<feature type="binding site" evidence="10">
    <location>
        <position position="347"/>
    </location>
    <ligand>
        <name>thiamine diphosphate</name>
        <dbReference type="ChEBI" id="CHEBI:58937"/>
    </ligand>
</feature>
<proteinExistence type="inferred from homology"/>
<evidence type="ECO:0000313" key="13">
    <source>
        <dbReference type="EMBL" id="TPW35863.1"/>
    </source>
</evidence>
<dbReference type="InterPro" id="IPR005477">
    <property type="entry name" value="Dxylulose-5-P_synthase"/>
</dbReference>
<comment type="cofactor">
    <cofactor evidence="10">
        <name>Mg(2+)</name>
        <dbReference type="ChEBI" id="CHEBI:18420"/>
    </cofactor>
    <text evidence="10">Binds 1 Mg(2+) ion per subunit.</text>
</comment>
<keyword evidence="9 10" id="KW-0414">Isoprene biosynthesis</keyword>
<dbReference type="HAMAP" id="MF_00315">
    <property type="entry name" value="DXP_synth"/>
    <property type="match status" value="1"/>
</dbReference>
<protein>
    <recommendedName>
        <fullName evidence="10">1-deoxy-D-xylulose-5-phosphate synthase</fullName>
        <ecNumber evidence="10">2.2.1.7</ecNumber>
    </recommendedName>
    <alternativeName>
        <fullName evidence="10">1-deoxyxylulose-5-phosphate synthase</fullName>
        <shortName evidence="10">DXP synthase</shortName>
        <shortName evidence="10">DXPS</shortName>
    </alternativeName>
</protein>
<evidence type="ECO:0000256" key="8">
    <source>
        <dbReference type="ARBA" id="ARBA00023052"/>
    </source>
</evidence>
<comment type="cofactor">
    <cofactor evidence="10">
        <name>thiamine diphosphate</name>
        <dbReference type="ChEBI" id="CHEBI:58937"/>
    </cofactor>
    <text evidence="10">Binds 1 thiamine pyrophosphate per subunit.</text>
</comment>
<dbReference type="PANTHER" id="PTHR43322">
    <property type="entry name" value="1-D-DEOXYXYLULOSE 5-PHOSPHATE SYNTHASE-RELATED"/>
    <property type="match status" value="1"/>
</dbReference>
<evidence type="ECO:0000256" key="10">
    <source>
        <dbReference type="HAMAP-Rule" id="MF_00315"/>
    </source>
</evidence>
<feature type="region of interest" description="Disordered" evidence="11">
    <location>
        <begin position="1"/>
        <end position="56"/>
    </location>
</feature>
<feature type="binding site" evidence="10">
    <location>
        <position position="237"/>
    </location>
    <ligand>
        <name>thiamine diphosphate</name>
        <dbReference type="ChEBI" id="CHEBI:58937"/>
    </ligand>
</feature>
<feature type="binding site" evidence="10">
    <location>
        <position position="205"/>
    </location>
    <ligand>
        <name>Mg(2+)</name>
        <dbReference type="ChEBI" id="CHEBI:18420"/>
    </ligand>
</feature>
<organism evidence="13 14">
    <name type="scientific">Oecophyllibacter saccharovorans</name>
    <dbReference type="NCBI Taxonomy" id="2558360"/>
    <lineage>
        <taxon>Bacteria</taxon>
        <taxon>Pseudomonadati</taxon>
        <taxon>Pseudomonadota</taxon>
        <taxon>Alphaproteobacteria</taxon>
        <taxon>Acetobacterales</taxon>
        <taxon>Acetobacteraceae</taxon>
        <taxon>Oecophyllibacter</taxon>
    </lineage>
</organism>
<dbReference type="SUPFAM" id="SSF52922">
    <property type="entry name" value="TK C-terminal domain-like"/>
    <property type="match status" value="1"/>
</dbReference>
<dbReference type="SUPFAM" id="SSF52518">
    <property type="entry name" value="Thiamin diphosphate-binding fold (THDP-binding)"/>
    <property type="match status" value="2"/>
</dbReference>
<feature type="binding site" evidence="10">
    <location>
        <position position="127"/>
    </location>
    <ligand>
        <name>thiamine diphosphate</name>
        <dbReference type="ChEBI" id="CHEBI:58937"/>
    </ligand>
</feature>
<dbReference type="InterPro" id="IPR009014">
    <property type="entry name" value="Transketo_C/PFOR_II"/>
</dbReference>
<comment type="similarity">
    <text evidence="2 10">Belongs to the transketolase family. DXPS subfamily.</text>
</comment>
<comment type="caution">
    <text evidence="13">The sequence shown here is derived from an EMBL/GenBank/DDBJ whole genome shotgun (WGS) entry which is preliminary data.</text>
</comment>
<dbReference type="CDD" id="cd02007">
    <property type="entry name" value="TPP_DXS"/>
    <property type="match status" value="1"/>
</dbReference>
<dbReference type="RefSeq" id="WP_165600278.1">
    <property type="nucleotide sequence ID" value="NZ_SORZ01000001.1"/>
</dbReference>
<dbReference type="GO" id="GO:0009228">
    <property type="term" value="P:thiamine biosynthetic process"/>
    <property type="evidence" value="ECO:0007669"/>
    <property type="project" value="UniProtKB-UniRule"/>
</dbReference>
<dbReference type="NCBIfam" id="NF003933">
    <property type="entry name" value="PRK05444.2-2"/>
    <property type="match status" value="1"/>
</dbReference>
<evidence type="ECO:0000256" key="6">
    <source>
        <dbReference type="ARBA" id="ARBA00022842"/>
    </source>
</evidence>
<evidence type="ECO:0000259" key="12">
    <source>
        <dbReference type="SMART" id="SM00861"/>
    </source>
</evidence>
<dbReference type="FunFam" id="3.40.50.970:FF:000005">
    <property type="entry name" value="1-deoxy-D-xylulose-5-phosphate synthase"/>
    <property type="match status" value="1"/>
</dbReference>
<reference evidence="13 14" key="1">
    <citation type="submission" date="2019-03" db="EMBL/GenBank/DDBJ databases">
        <title>The complete genome sequence of Neokomagataea sp. Jb2 NBRC113641.</title>
        <authorList>
            <person name="Chua K.-O."/>
            <person name="Chan K.-G."/>
            <person name="See-Too W.-S."/>
        </authorList>
    </citation>
    <scope>NUCLEOTIDE SEQUENCE [LARGE SCALE GENOMIC DNA]</scope>
    <source>
        <strain evidence="13 14">Jb2</strain>
    </source>
</reference>
<comment type="subunit">
    <text evidence="3 10">Homodimer.</text>
</comment>
<comment type="function">
    <text evidence="10">Catalyzes the acyloin condensation reaction between C atoms 2 and 3 of pyruvate and glyceraldehyde 3-phosphate to yield 1-deoxy-D-xylulose-5-phosphate (DXP).</text>
</comment>
<sequence length="704" mass="75707">MTTSPPSSAPFPPKPDSSRPGAAEPQSSAHNPSRKRTAHSVPASDPTTRPVPGRYPLLDRVHVPSDLRNLSIEQLQTLADEVRHETVEAVAKTGGHLGASLGVVELTVAMHAVFNTPDDRIIWDVGHQAYPHKILTGRRDRIRTLRQPGGLSGFTRRSESPYDPFGAAHSSTSISAGLGMTVANHLHARHDPAYKERNVIAVIGDGSISAGMAYEALNNAGAMGEAAERLIVILNDNEMSIAPPVGAMSNYLSRLMTSRRFLTLRDIAGKLARRLPYGLDRTAKKAEEYARGMITGGTLFEEMGFYYIGPVDGHDMNQLVPILRNLRDSENHGPVLLHVITEKGRGYQPAEMAGDKYHAVSKFDVETGLQKKAPATAPTYTSIFTKELMHRAQSDDKIIGITAAMPSGTGLSDFAKTHPERFFDVGIAEQHAVTFAAGLATEGYRPFCAIYSTFLQRAYDQVMHDVALQNLPVRFIVDRAGLVGADGATHAGSFDLNYLCCLPNMTVMAPSDEAELMHMTATAWAHDSGPTAVRFPRGAGRGVALPTEGTVLEIGKGRIVHEGLGKHGIALLALGPRLHEALKAAEELEKEGLSVTVADARFAKPVDTDLIDELARNNDVLVTIEEGAAGGFSSQVVQHLAATGLLDQVRFRPMALPDTWIDHNTPEAQYEEAGLTAGHIAQVARDAYHRSPSTSAGAPSGSKA</sequence>
<keyword evidence="14" id="KW-1185">Reference proteome</keyword>
<dbReference type="Pfam" id="PF02779">
    <property type="entry name" value="Transket_pyr"/>
    <property type="match status" value="1"/>
</dbReference>
<name>A0A506US00_9PROT</name>
<dbReference type="InterPro" id="IPR005475">
    <property type="entry name" value="Transketolase-like_Pyr-bd"/>
</dbReference>
<evidence type="ECO:0000256" key="5">
    <source>
        <dbReference type="ARBA" id="ARBA00022723"/>
    </source>
</evidence>
<dbReference type="InterPro" id="IPR029061">
    <property type="entry name" value="THDP-binding"/>
</dbReference>
<evidence type="ECO:0000313" key="14">
    <source>
        <dbReference type="Proteomes" id="UP000315037"/>
    </source>
</evidence>
<evidence type="ECO:0000256" key="1">
    <source>
        <dbReference type="ARBA" id="ARBA00004980"/>
    </source>
</evidence>
<keyword evidence="5 10" id="KW-0479">Metal-binding</keyword>
<comment type="pathway">
    <text evidence="1 10">Metabolic intermediate biosynthesis; 1-deoxy-D-xylulose 5-phosphate biosynthesis; 1-deoxy-D-xylulose 5-phosphate from D-glyceraldehyde 3-phosphate and pyruvate: step 1/1.</text>
</comment>
<dbReference type="AlphaFoldDB" id="A0A506US00"/>
<keyword evidence="7 10" id="KW-0784">Thiamine biosynthesis</keyword>
<evidence type="ECO:0000256" key="11">
    <source>
        <dbReference type="SAM" id="MobiDB-lite"/>
    </source>
</evidence>
<keyword evidence="6 10" id="KW-0460">Magnesium</keyword>
<feature type="binding site" evidence="10">
    <location>
        <begin position="206"/>
        <end position="207"/>
    </location>
    <ligand>
        <name>thiamine diphosphate</name>
        <dbReference type="ChEBI" id="CHEBI:58937"/>
    </ligand>
</feature>
<dbReference type="PANTHER" id="PTHR43322:SF5">
    <property type="entry name" value="1-DEOXY-D-XYLULOSE-5-PHOSPHATE SYNTHASE, CHLOROPLASTIC"/>
    <property type="match status" value="1"/>
</dbReference>
<dbReference type="EC" id="2.2.1.7" evidence="10"/>
<feature type="binding site" evidence="10">
    <location>
        <begin position="168"/>
        <end position="170"/>
    </location>
    <ligand>
        <name>thiamine diphosphate</name>
        <dbReference type="ChEBI" id="CHEBI:58937"/>
    </ligand>
</feature>
<dbReference type="InterPro" id="IPR033248">
    <property type="entry name" value="Transketolase_C"/>
</dbReference>
<keyword evidence="4 10" id="KW-0808">Transferase</keyword>
<feature type="binding site" evidence="10">
    <location>
        <position position="429"/>
    </location>
    <ligand>
        <name>thiamine diphosphate</name>
        <dbReference type="ChEBI" id="CHEBI:58937"/>
    </ligand>
</feature>
<dbReference type="CDD" id="cd07033">
    <property type="entry name" value="TPP_PYR_DXS_TK_like"/>
    <property type="match status" value="1"/>
</dbReference>
<evidence type="ECO:0000256" key="2">
    <source>
        <dbReference type="ARBA" id="ARBA00011081"/>
    </source>
</evidence>
<dbReference type="Gene3D" id="3.40.50.970">
    <property type="match status" value="2"/>
</dbReference>
<keyword evidence="8 10" id="KW-0786">Thiamine pyrophosphate</keyword>
<dbReference type="PROSITE" id="PS00801">
    <property type="entry name" value="TRANSKETOLASE_1"/>
    <property type="match status" value="1"/>
</dbReference>
<dbReference type="GO" id="GO:0000287">
    <property type="term" value="F:magnesium ion binding"/>
    <property type="evidence" value="ECO:0007669"/>
    <property type="project" value="UniProtKB-UniRule"/>
</dbReference>
<dbReference type="SMART" id="SM00861">
    <property type="entry name" value="Transket_pyr"/>
    <property type="match status" value="1"/>
</dbReference>
<comment type="catalytic activity">
    <reaction evidence="10">
        <text>D-glyceraldehyde 3-phosphate + pyruvate + H(+) = 1-deoxy-D-xylulose 5-phosphate + CO2</text>
        <dbReference type="Rhea" id="RHEA:12605"/>
        <dbReference type="ChEBI" id="CHEBI:15361"/>
        <dbReference type="ChEBI" id="CHEBI:15378"/>
        <dbReference type="ChEBI" id="CHEBI:16526"/>
        <dbReference type="ChEBI" id="CHEBI:57792"/>
        <dbReference type="ChEBI" id="CHEBI:59776"/>
        <dbReference type="EC" id="2.2.1.7"/>
    </reaction>
</comment>
<feature type="domain" description="Transketolase-like pyrimidine-binding" evidence="12">
    <location>
        <begin position="378"/>
        <end position="543"/>
    </location>
</feature>
<dbReference type="GO" id="GO:0008661">
    <property type="term" value="F:1-deoxy-D-xylulose-5-phosphate synthase activity"/>
    <property type="evidence" value="ECO:0007669"/>
    <property type="project" value="UniProtKB-UniRule"/>
</dbReference>
<dbReference type="UniPathway" id="UPA00064">
    <property type="reaction ID" value="UER00091"/>
</dbReference>
<evidence type="ECO:0000256" key="3">
    <source>
        <dbReference type="ARBA" id="ARBA00011738"/>
    </source>
</evidence>
<evidence type="ECO:0000256" key="9">
    <source>
        <dbReference type="ARBA" id="ARBA00023229"/>
    </source>
</evidence>
<evidence type="ECO:0000256" key="7">
    <source>
        <dbReference type="ARBA" id="ARBA00022977"/>
    </source>
</evidence>
<dbReference type="InterPro" id="IPR049557">
    <property type="entry name" value="Transketolase_CS"/>
</dbReference>
<dbReference type="NCBIfam" id="TIGR00204">
    <property type="entry name" value="dxs"/>
    <property type="match status" value="1"/>
</dbReference>
<dbReference type="GO" id="GO:0030976">
    <property type="term" value="F:thiamine pyrophosphate binding"/>
    <property type="evidence" value="ECO:0007669"/>
    <property type="project" value="UniProtKB-UniRule"/>
</dbReference>
<evidence type="ECO:0000256" key="4">
    <source>
        <dbReference type="ARBA" id="ARBA00022679"/>
    </source>
</evidence>
<dbReference type="GO" id="GO:0016114">
    <property type="term" value="P:terpenoid biosynthetic process"/>
    <property type="evidence" value="ECO:0007669"/>
    <property type="project" value="UniProtKB-UniRule"/>
</dbReference>
<dbReference type="Gene3D" id="3.40.50.920">
    <property type="match status" value="1"/>
</dbReference>